<keyword evidence="2" id="KW-1185">Reference proteome</keyword>
<evidence type="ECO:0000313" key="2">
    <source>
        <dbReference type="Proteomes" id="UP000630887"/>
    </source>
</evidence>
<dbReference type="InterPro" id="IPR015943">
    <property type="entry name" value="WD40/YVTN_repeat-like_dom_sf"/>
</dbReference>
<protein>
    <submittedName>
        <fullName evidence="1">Uncharacterized protein</fullName>
    </submittedName>
</protein>
<organism evidence="1 2">
    <name type="scientific">Catellatospora coxensis</name>
    <dbReference type="NCBI Taxonomy" id="310354"/>
    <lineage>
        <taxon>Bacteria</taxon>
        <taxon>Bacillati</taxon>
        <taxon>Actinomycetota</taxon>
        <taxon>Actinomycetes</taxon>
        <taxon>Micromonosporales</taxon>
        <taxon>Micromonosporaceae</taxon>
        <taxon>Catellatospora</taxon>
    </lineage>
</organism>
<accession>A0A8J3L437</accession>
<dbReference type="SUPFAM" id="SSF50969">
    <property type="entry name" value="YVTN repeat-like/Quinoprotein amine dehydrogenase"/>
    <property type="match status" value="1"/>
</dbReference>
<dbReference type="AlphaFoldDB" id="A0A8J3L437"/>
<sequence length="411" mass="44183">MSTDQLLLTHPDPPTPRHLRLEVDGARLRRCTWRGSGKERCSSRDFPNHEAARDALAREAAARMREGFAYVRDAAGTPPGEPVLRCAPPNRYGPQTFDLHPQGHTLAVASLRRDAYGADLHLVEVATGRRRLVHTEAPGSGPTGQTFIHAVLFDADGTGLVYALNGETRHLDLATGTTRVLAHYEHLGNARFNHFCTRPAQDATRRRLLLFDAGDQVRVRDTGTGEDVLVVPVADRPECRAGALSPSGRLLALAFGVDDSIVQVWHVETGQLLHSTPFPFPFSGTTGRTGIRDLGFDPGERFLVAAGGFAEGPFALPVGGDTLAWAVPDPYRTDRYGTCFGWQYSPSGDLLAIGGRLGATLHLPDGAPSPVPLALSHTGRTHRVVFSADGTLLACGGDSGRLSVHRVTGQP</sequence>
<dbReference type="InterPro" id="IPR011044">
    <property type="entry name" value="Quino_amine_DH_bsu"/>
</dbReference>
<gene>
    <name evidence="1" type="ORF">Cco03nite_28950</name>
</gene>
<evidence type="ECO:0000313" key="1">
    <source>
        <dbReference type="EMBL" id="GIG06195.1"/>
    </source>
</evidence>
<comment type="caution">
    <text evidence="1">The sequence shown here is derived from an EMBL/GenBank/DDBJ whole genome shotgun (WGS) entry which is preliminary data.</text>
</comment>
<dbReference type="EMBL" id="BONI01000021">
    <property type="protein sequence ID" value="GIG06195.1"/>
    <property type="molecule type" value="Genomic_DNA"/>
</dbReference>
<dbReference type="RefSeq" id="WP_203692579.1">
    <property type="nucleotide sequence ID" value="NZ_BAAALC010000015.1"/>
</dbReference>
<proteinExistence type="predicted"/>
<dbReference type="Gene3D" id="2.130.10.10">
    <property type="entry name" value="YVTN repeat-like/Quinoprotein amine dehydrogenase"/>
    <property type="match status" value="2"/>
</dbReference>
<name>A0A8J3L437_9ACTN</name>
<dbReference type="Proteomes" id="UP000630887">
    <property type="component" value="Unassembled WGS sequence"/>
</dbReference>
<reference evidence="1 2" key="1">
    <citation type="submission" date="2021-01" db="EMBL/GenBank/DDBJ databases">
        <title>Whole genome shotgun sequence of Catellatospora coxensis NBRC 107359.</title>
        <authorList>
            <person name="Komaki H."/>
            <person name="Tamura T."/>
        </authorList>
    </citation>
    <scope>NUCLEOTIDE SEQUENCE [LARGE SCALE GENOMIC DNA]</scope>
    <source>
        <strain evidence="1 2">NBRC 107359</strain>
    </source>
</reference>